<gene>
    <name evidence="2" type="ORF">IAB73_05785</name>
</gene>
<reference evidence="2" key="1">
    <citation type="submission" date="2020-10" db="EMBL/GenBank/DDBJ databases">
        <authorList>
            <person name="Gilroy R."/>
        </authorList>
    </citation>
    <scope>NUCLEOTIDE SEQUENCE</scope>
    <source>
        <strain evidence="2">ChiSxjej2B14-6234</strain>
    </source>
</reference>
<feature type="transmembrane region" description="Helical" evidence="1">
    <location>
        <begin position="159"/>
        <end position="181"/>
    </location>
</feature>
<name>A0A9D0ZAP1_9FIRM</name>
<organism evidence="2 3">
    <name type="scientific">Candidatus Onthenecus intestinigallinarum</name>
    <dbReference type="NCBI Taxonomy" id="2840875"/>
    <lineage>
        <taxon>Bacteria</taxon>
        <taxon>Bacillati</taxon>
        <taxon>Bacillota</taxon>
        <taxon>Clostridia</taxon>
        <taxon>Eubacteriales</taxon>
        <taxon>Candidatus Onthenecus</taxon>
    </lineage>
</organism>
<dbReference type="EMBL" id="DVFJ01000017">
    <property type="protein sequence ID" value="HIQ71701.1"/>
    <property type="molecule type" value="Genomic_DNA"/>
</dbReference>
<comment type="caution">
    <text evidence="2">The sequence shown here is derived from an EMBL/GenBank/DDBJ whole genome shotgun (WGS) entry which is preliminary data.</text>
</comment>
<keyword evidence="1" id="KW-0812">Transmembrane</keyword>
<proteinExistence type="predicted"/>
<dbReference type="AlphaFoldDB" id="A0A9D0ZAP1"/>
<protein>
    <submittedName>
        <fullName evidence="2">Nucleoside recognition protein</fullName>
    </submittedName>
</protein>
<sequence>MNAIWAVLMACGCAAALFVGGGEALTQAASEAVTLCIRMAGGFALFSGLMQIVEEAGALAGLQRALRRPMARLFPGVDPDGEAARAMSANLAANMLGLGNAATPMGLRAMELLGRECRGGAATDAMCTFMVLGAAGVQLFPASVVALRAAAGSADPADIVLPTLAATAFSAAVGVGACRVFSRLWGD</sequence>
<dbReference type="Proteomes" id="UP000886887">
    <property type="component" value="Unassembled WGS sequence"/>
</dbReference>
<feature type="transmembrane region" description="Helical" evidence="1">
    <location>
        <begin position="42"/>
        <end position="62"/>
    </location>
</feature>
<keyword evidence="1" id="KW-0472">Membrane</keyword>
<accession>A0A9D0ZAP1</accession>
<evidence type="ECO:0000313" key="3">
    <source>
        <dbReference type="Proteomes" id="UP000886887"/>
    </source>
</evidence>
<keyword evidence="1" id="KW-1133">Transmembrane helix</keyword>
<feature type="transmembrane region" description="Helical" evidence="1">
    <location>
        <begin position="125"/>
        <end position="147"/>
    </location>
</feature>
<reference evidence="2" key="2">
    <citation type="journal article" date="2021" name="PeerJ">
        <title>Extensive microbial diversity within the chicken gut microbiome revealed by metagenomics and culture.</title>
        <authorList>
            <person name="Gilroy R."/>
            <person name="Ravi A."/>
            <person name="Getino M."/>
            <person name="Pursley I."/>
            <person name="Horton D.L."/>
            <person name="Alikhan N.F."/>
            <person name="Baker D."/>
            <person name="Gharbi K."/>
            <person name="Hall N."/>
            <person name="Watson M."/>
            <person name="Adriaenssens E.M."/>
            <person name="Foster-Nyarko E."/>
            <person name="Jarju S."/>
            <person name="Secka A."/>
            <person name="Antonio M."/>
            <person name="Oren A."/>
            <person name="Chaudhuri R.R."/>
            <person name="La Ragione R."/>
            <person name="Hildebrand F."/>
            <person name="Pallen M.J."/>
        </authorList>
    </citation>
    <scope>NUCLEOTIDE SEQUENCE</scope>
    <source>
        <strain evidence="2">ChiSxjej2B14-6234</strain>
    </source>
</reference>
<evidence type="ECO:0000313" key="2">
    <source>
        <dbReference type="EMBL" id="HIQ71701.1"/>
    </source>
</evidence>
<evidence type="ECO:0000256" key="1">
    <source>
        <dbReference type="SAM" id="Phobius"/>
    </source>
</evidence>